<proteinExistence type="inferred from homology"/>
<comment type="subcellular location">
    <subcellularLocation>
        <location evidence="1 5">Secreted</location>
    </subcellularLocation>
</comment>
<dbReference type="Proteomes" id="UP000198211">
    <property type="component" value="Unassembled WGS sequence"/>
</dbReference>
<comment type="similarity">
    <text evidence="2 5">Belongs to the RxLR effector family.</text>
</comment>
<dbReference type="InterPro" id="IPR031825">
    <property type="entry name" value="RXLR"/>
</dbReference>
<comment type="domain">
    <text evidence="5">The RxLR-dEER motif acts to carry the protein into the host cell cytoplasm through binding to cell surface phosphatidylinositol-3-phosphate.</text>
</comment>
<evidence type="ECO:0000256" key="4">
    <source>
        <dbReference type="ARBA" id="ARBA00022729"/>
    </source>
</evidence>
<protein>
    <recommendedName>
        <fullName evidence="5">RxLR effector protein</fullName>
    </recommendedName>
</protein>
<evidence type="ECO:0000256" key="3">
    <source>
        <dbReference type="ARBA" id="ARBA00022525"/>
    </source>
</evidence>
<reference evidence="8" key="1">
    <citation type="submission" date="2017-03" db="EMBL/GenBank/DDBJ databases">
        <title>Phytopthora megakarya and P. palmivora, two closely related causual agents of cacao black pod achieved similar genome size and gene model numbers by different mechanisms.</title>
        <authorList>
            <person name="Ali S."/>
            <person name="Shao J."/>
            <person name="Larry D.J."/>
            <person name="Kronmiller B."/>
            <person name="Shen D."/>
            <person name="Strem M.D."/>
            <person name="Melnick R.L."/>
            <person name="Guiltinan M.J."/>
            <person name="Tyler B.M."/>
            <person name="Meinhardt L.W."/>
            <person name="Bailey B.A."/>
        </authorList>
    </citation>
    <scope>NUCLEOTIDE SEQUENCE [LARGE SCALE GENOMIC DNA]</scope>
    <source>
        <strain evidence="8">zdho120</strain>
    </source>
</reference>
<evidence type="ECO:0000256" key="2">
    <source>
        <dbReference type="ARBA" id="ARBA00010400"/>
    </source>
</evidence>
<feature type="region of interest" description="Disordered" evidence="6">
    <location>
        <begin position="31"/>
        <end position="55"/>
    </location>
</feature>
<keyword evidence="4 5" id="KW-0732">Signal</keyword>
<feature type="chain" id="PRO_5013234359" description="RxLR effector protein" evidence="5">
    <location>
        <begin position="21"/>
        <end position="141"/>
    </location>
</feature>
<comment type="caution">
    <text evidence="7">The sequence shown here is derived from an EMBL/GenBank/DDBJ whole genome shotgun (WGS) entry which is preliminary data.</text>
</comment>
<dbReference type="EMBL" id="NBNE01000031">
    <property type="protein sequence ID" value="OWZ24039.1"/>
    <property type="molecule type" value="Genomic_DNA"/>
</dbReference>
<accession>A0A225X483</accession>
<sequence>MRSFYLLLLAATAFFASSEALPVATDSDQTKLTSAHNTANAKHASRTDDVGEEEEREGRWAKILSTWLSEDDAINVMSGWIARGDTIEKVAEHLKVPKYNEDNSNWNALVTFVQMKYKNVLDDEIPRAQAEAYLRRMFREN</sequence>
<comment type="function">
    <text evidence="5">Effector that suppresses plant defense responses during pathogen infection.</text>
</comment>
<evidence type="ECO:0000313" key="7">
    <source>
        <dbReference type="EMBL" id="OWZ24039.1"/>
    </source>
</evidence>
<evidence type="ECO:0000256" key="1">
    <source>
        <dbReference type="ARBA" id="ARBA00004613"/>
    </source>
</evidence>
<name>A0A225X483_9STRA</name>
<evidence type="ECO:0000313" key="8">
    <source>
        <dbReference type="Proteomes" id="UP000198211"/>
    </source>
</evidence>
<feature type="compositionally biased region" description="Polar residues" evidence="6">
    <location>
        <begin position="31"/>
        <end position="40"/>
    </location>
</feature>
<dbReference type="Pfam" id="PF16810">
    <property type="entry name" value="RXLR"/>
    <property type="match status" value="1"/>
</dbReference>
<keyword evidence="8" id="KW-1185">Reference proteome</keyword>
<gene>
    <name evidence="7" type="ORF">PHMEG_000974</name>
</gene>
<dbReference type="AlphaFoldDB" id="A0A225X483"/>
<organism evidence="7 8">
    <name type="scientific">Phytophthora megakarya</name>
    <dbReference type="NCBI Taxonomy" id="4795"/>
    <lineage>
        <taxon>Eukaryota</taxon>
        <taxon>Sar</taxon>
        <taxon>Stramenopiles</taxon>
        <taxon>Oomycota</taxon>
        <taxon>Peronosporomycetes</taxon>
        <taxon>Peronosporales</taxon>
        <taxon>Peronosporaceae</taxon>
        <taxon>Phytophthora</taxon>
    </lineage>
</organism>
<keyword evidence="3 5" id="KW-0964">Secreted</keyword>
<evidence type="ECO:0000256" key="6">
    <source>
        <dbReference type="SAM" id="MobiDB-lite"/>
    </source>
</evidence>
<evidence type="ECO:0000256" key="5">
    <source>
        <dbReference type="RuleBase" id="RU367124"/>
    </source>
</evidence>
<feature type="signal peptide" evidence="5">
    <location>
        <begin position="1"/>
        <end position="20"/>
    </location>
</feature>